<keyword evidence="2 4" id="KW-0808">Transferase</keyword>
<dbReference type="InterPro" id="IPR014440">
    <property type="entry name" value="HCCAis_GSTk"/>
</dbReference>
<accession>A0A6F9DEU7</accession>
<dbReference type="GO" id="GO:0005777">
    <property type="term" value="C:peroxisome"/>
    <property type="evidence" value="ECO:0007669"/>
    <property type="project" value="TreeGrafter"/>
</dbReference>
<dbReference type="EMBL" id="LR785611">
    <property type="protein sequence ID" value="CAB3251062.1"/>
    <property type="molecule type" value="mRNA"/>
</dbReference>
<protein>
    <recommendedName>
        <fullName evidence="4">Glutathione S-transferase kappa</fullName>
        <ecNumber evidence="4">2.5.1.18</ecNumber>
    </recommendedName>
</protein>
<sequence length="222" mass="25117">MNSAVKKIAVDMFYDVASPYSWIGFEALSSHHKKWKKMDLNLQPLLLGAVLKANQAKPPSPNQAKFSKVELRLIAEYNHIPLVRPANVQHVLFEKGTLQPQRLLTAIKQHHPAVLESVSRELYLRIWSRDIDATKRESLKAACMDGGLSSVDAENVIRLSKSDEIKQKLKDTTNFAVKQGVFGTPTFIAHLDPDPVLLFGYDKLFLLAYLINEKWHGPIHKI</sequence>
<feature type="active site" description="Nucleophile" evidence="5">
    <location>
        <position position="18"/>
    </location>
</feature>
<dbReference type="PANTHER" id="PTHR42943:SF2">
    <property type="entry name" value="GLUTATHIONE S-TRANSFERASE KAPPA 1"/>
    <property type="match status" value="1"/>
</dbReference>
<evidence type="ECO:0000313" key="7">
    <source>
        <dbReference type="EMBL" id="CAB3251062.1"/>
    </source>
</evidence>
<evidence type="ECO:0000256" key="3">
    <source>
        <dbReference type="ARBA" id="ARBA00047960"/>
    </source>
</evidence>
<dbReference type="InterPro" id="IPR051924">
    <property type="entry name" value="GST_Kappa/NadH"/>
</dbReference>
<organism evidence="7">
    <name type="scientific">Phallusia mammillata</name>
    <dbReference type="NCBI Taxonomy" id="59560"/>
    <lineage>
        <taxon>Eukaryota</taxon>
        <taxon>Metazoa</taxon>
        <taxon>Chordata</taxon>
        <taxon>Tunicata</taxon>
        <taxon>Ascidiacea</taxon>
        <taxon>Phlebobranchia</taxon>
        <taxon>Ascidiidae</taxon>
        <taxon>Phallusia</taxon>
    </lineage>
</organism>
<feature type="domain" description="DSBA-like thioredoxin" evidence="6">
    <location>
        <begin position="10"/>
        <end position="211"/>
    </location>
</feature>
<dbReference type="GO" id="GO:0005739">
    <property type="term" value="C:mitochondrion"/>
    <property type="evidence" value="ECO:0007669"/>
    <property type="project" value="TreeGrafter"/>
</dbReference>
<comment type="similarity">
    <text evidence="1 4">Belongs to the GST superfamily. Kappa family.</text>
</comment>
<proteinExistence type="evidence at transcript level"/>
<dbReference type="InterPro" id="IPR001853">
    <property type="entry name" value="DSBA-like_thioredoxin_dom"/>
</dbReference>
<evidence type="ECO:0000256" key="5">
    <source>
        <dbReference type="PIRSR" id="PIRSR006386-1"/>
    </source>
</evidence>
<dbReference type="PIRSF" id="PIRSF006386">
    <property type="entry name" value="HCCAis_GSTk"/>
    <property type="match status" value="1"/>
</dbReference>
<dbReference type="Gene3D" id="3.40.30.10">
    <property type="entry name" value="Glutaredoxin"/>
    <property type="match status" value="1"/>
</dbReference>
<reference evidence="7" key="1">
    <citation type="submission" date="2020-04" db="EMBL/GenBank/DDBJ databases">
        <authorList>
            <person name="Neveu A P."/>
        </authorList>
    </citation>
    <scope>NUCLEOTIDE SEQUENCE</scope>
    <source>
        <tissue evidence="7">Whole embryo</tissue>
    </source>
</reference>
<dbReference type="InterPro" id="IPR036249">
    <property type="entry name" value="Thioredoxin-like_sf"/>
</dbReference>
<dbReference type="SUPFAM" id="SSF52833">
    <property type="entry name" value="Thioredoxin-like"/>
    <property type="match status" value="1"/>
</dbReference>
<dbReference type="GO" id="GO:0004364">
    <property type="term" value="F:glutathione transferase activity"/>
    <property type="evidence" value="ECO:0007669"/>
    <property type="project" value="UniProtKB-UniRule"/>
</dbReference>
<evidence type="ECO:0000256" key="4">
    <source>
        <dbReference type="PIRNR" id="PIRNR006386"/>
    </source>
</evidence>
<dbReference type="FunFam" id="3.40.30.10:FF:000096">
    <property type="entry name" value="Glutathione S-transferase kappa"/>
    <property type="match status" value="1"/>
</dbReference>
<gene>
    <name evidence="7" type="primary">Gstk1-001</name>
</gene>
<dbReference type="AlphaFoldDB" id="A0A6F9DEU7"/>
<evidence type="ECO:0000256" key="2">
    <source>
        <dbReference type="ARBA" id="ARBA00022679"/>
    </source>
</evidence>
<dbReference type="Pfam" id="PF01323">
    <property type="entry name" value="DSBA"/>
    <property type="match status" value="1"/>
</dbReference>
<dbReference type="PANTHER" id="PTHR42943">
    <property type="entry name" value="GLUTATHIONE S-TRANSFERASE KAPPA"/>
    <property type="match status" value="1"/>
</dbReference>
<dbReference type="GO" id="GO:0004602">
    <property type="term" value="F:glutathione peroxidase activity"/>
    <property type="evidence" value="ECO:0007669"/>
    <property type="project" value="TreeGrafter"/>
</dbReference>
<comment type="catalytic activity">
    <reaction evidence="3 4">
        <text>RX + glutathione = an S-substituted glutathione + a halide anion + H(+)</text>
        <dbReference type="Rhea" id="RHEA:16437"/>
        <dbReference type="ChEBI" id="CHEBI:15378"/>
        <dbReference type="ChEBI" id="CHEBI:16042"/>
        <dbReference type="ChEBI" id="CHEBI:17792"/>
        <dbReference type="ChEBI" id="CHEBI:57925"/>
        <dbReference type="ChEBI" id="CHEBI:90779"/>
        <dbReference type="EC" id="2.5.1.18"/>
    </reaction>
</comment>
<evidence type="ECO:0000259" key="6">
    <source>
        <dbReference type="Pfam" id="PF01323"/>
    </source>
</evidence>
<name>A0A6F9DEU7_9ASCI</name>
<dbReference type="GO" id="GO:0006749">
    <property type="term" value="P:glutathione metabolic process"/>
    <property type="evidence" value="ECO:0007669"/>
    <property type="project" value="TreeGrafter"/>
</dbReference>
<evidence type="ECO:0000256" key="1">
    <source>
        <dbReference type="ARBA" id="ARBA00006494"/>
    </source>
</evidence>
<dbReference type="EC" id="2.5.1.18" evidence="4"/>